<dbReference type="InterPro" id="IPR050602">
    <property type="entry name" value="Malonyl-ACP_OMT"/>
</dbReference>
<sequence>MHKLLQTGRHAQRSYASAAPGMPSTSALAVFDRQTKHAQRVRSVRDPVLSRQTDYVKDAVAENMIDRLLDIKRRYPKVVDFGSGAGHLAKFLDPDITQSVLMVDTCRPLLERDRSVEYALPVERLLIEDIERLPFEPNSLDVVMSSLALHWVNDLPGVLFQLQRALRPDGVLIASLLGGDTLFELRTSLQLAEMEREGGLSPHISPMTDSRSMSNLLSRANFALPAVDVDEIVINYPSIFELVHDLQLMGENNAVVNRRNFLKRDTLLAAGAIYKELHGNEDGTIPATWQVIYGIGWKPSPTQPKPLERGSAKQSLKDIL</sequence>
<reference evidence="5 6" key="1">
    <citation type="journal article" date="2011" name="J. Gen. Appl. Microbiol.">
        <title>Draft genome sequencing of the enigmatic basidiomycete Mixia osmundae.</title>
        <authorList>
            <person name="Nishida H."/>
            <person name="Nagatsuka Y."/>
            <person name="Sugiyama J."/>
        </authorList>
    </citation>
    <scope>NUCLEOTIDE SEQUENCE [LARGE SCALE GENOMIC DNA]</scope>
    <source>
        <strain evidence="6">CBS 9802 / IAM 14324 / JCM 22182 / KY 12970</strain>
    </source>
</reference>
<protein>
    <recommendedName>
        <fullName evidence="4">Methyltransferase type 11 domain-containing protein</fullName>
    </recommendedName>
</protein>
<dbReference type="EMBL" id="BABT02000046">
    <property type="protein sequence ID" value="GAA94755.1"/>
    <property type="molecule type" value="Genomic_DNA"/>
</dbReference>
<dbReference type="GO" id="GO:0005739">
    <property type="term" value="C:mitochondrion"/>
    <property type="evidence" value="ECO:0007669"/>
    <property type="project" value="TreeGrafter"/>
</dbReference>
<dbReference type="OMA" id="YEVVYGH"/>
<feature type="region of interest" description="Disordered" evidence="3">
    <location>
        <begin position="1"/>
        <end position="22"/>
    </location>
</feature>
<dbReference type="GO" id="GO:0008757">
    <property type="term" value="F:S-adenosylmethionine-dependent methyltransferase activity"/>
    <property type="evidence" value="ECO:0007669"/>
    <property type="project" value="InterPro"/>
</dbReference>
<organism evidence="5 6">
    <name type="scientific">Mixia osmundae (strain CBS 9802 / IAM 14324 / JCM 22182 / KY 12970)</name>
    <dbReference type="NCBI Taxonomy" id="764103"/>
    <lineage>
        <taxon>Eukaryota</taxon>
        <taxon>Fungi</taxon>
        <taxon>Dikarya</taxon>
        <taxon>Basidiomycota</taxon>
        <taxon>Pucciniomycotina</taxon>
        <taxon>Mixiomycetes</taxon>
        <taxon>Mixiales</taxon>
        <taxon>Mixiaceae</taxon>
        <taxon>Mixia</taxon>
    </lineage>
</organism>
<reference evidence="5 6" key="2">
    <citation type="journal article" date="2012" name="Open Biol.">
        <title>Characteristics of nucleosomes and linker DNA regions on the genome of the basidiomycete Mixia osmundae revealed by mono- and dinucleosome mapping.</title>
        <authorList>
            <person name="Nishida H."/>
            <person name="Kondo S."/>
            <person name="Matsumoto T."/>
            <person name="Suzuki Y."/>
            <person name="Yoshikawa H."/>
            <person name="Taylor T.D."/>
            <person name="Sugiyama J."/>
        </authorList>
    </citation>
    <scope>NUCLEOTIDE SEQUENCE [LARGE SCALE GENOMIC DNA]</scope>
    <source>
        <strain evidence="6">CBS 9802 / IAM 14324 / JCM 22182 / KY 12970</strain>
    </source>
</reference>
<name>G7DVZ5_MIXOS</name>
<comment type="caution">
    <text evidence="5">The sequence shown here is derived from an EMBL/GenBank/DDBJ whole genome shotgun (WGS) entry which is preliminary data.</text>
</comment>
<evidence type="ECO:0000313" key="6">
    <source>
        <dbReference type="Proteomes" id="UP000009131"/>
    </source>
</evidence>
<dbReference type="Pfam" id="PF08241">
    <property type="entry name" value="Methyltransf_11"/>
    <property type="match status" value="1"/>
</dbReference>
<dbReference type="PANTHER" id="PTHR13090:SF1">
    <property type="entry name" value="ARGININE-HYDROXYLASE NDUFAF5, MITOCHONDRIAL"/>
    <property type="match status" value="1"/>
</dbReference>
<dbReference type="Proteomes" id="UP000009131">
    <property type="component" value="Unassembled WGS sequence"/>
</dbReference>
<gene>
    <name evidence="5" type="primary">Mo01409</name>
    <name evidence="5" type="ORF">E5Q_01409</name>
</gene>
<evidence type="ECO:0000313" key="5">
    <source>
        <dbReference type="EMBL" id="GAA94755.1"/>
    </source>
</evidence>
<dbReference type="Gene3D" id="3.40.50.150">
    <property type="entry name" value="Vaccinia Virus protein VP39"/>
    <property type="match status" value="1"/>
</dbReference>
<keyword evidence="6" id="KW-1185">Reference proteome</keyword>
<dbReference type="AlphaFoldDB" id="G7DVZ5"/>
<dbReference type="InterPro" id="IPR013216">
    <property type="entry name" value="Methyltransf_11"/>
</dbReference>
<evidence type="ECO:0000259" key="4">
    <source>
        <dbReference type="Pfam" id="PF08241"/>
    </source>
</evidence>
<evidence type="ECO:0000256" key="1">
    <source>
        <dbReference type="ARBA" id="ARBA00022603"/>
    </source>
</evidence>
<dbReference type="InParanoid" id="G7DVZ5"/>
<dbReference type="InterPro" id="IPR029063">
    <property type="entry name" value="SAM-dependent_MTases_sf"/>
</dbReference>
<dbReference type="OrthoDB" id="16816at2759"/>
<accession>G7DVZ5</accession>
<feature type="domain" description="Methyltransferase type 11" evidence="4">
    <location>
        <begin position="79"/>
        <end position="173"/>
    </location>
</feature>
<dbReference type="HOGENOM" id="CLU_046586_0_0_1"/>
<dbReference type="STRING" id="764103.G7DVZ5"/>
<keyword evidence="1" id="KW-0489">Methyltransferase</keyword>
<dbReference type="PANTHER" id="PTHR13090">
    <property type="entry name" value="ARGININE-HYDROXYLASE NDUFAF5, MITOCHONDRIAL"/>
    <property type="match status" value="1"/>
</dbReference>
<dbReference type="eggNOG" id="KOG2940">
    <property type="taxonomic scope" value="Eukaryota"/>
</dbReference>
<proteinExistence type="predicted"/>
<evidence type="ECO:0000256" key="3">
    <source>
        <dbReference type="SAM" id="MobiDB-lite"/>
    </source>
</evidence>
<keyword evidence="2" id="KW-0808">Transferase</keyword>
<dbReference type="GO" id="GO:0032259">
    <property type="term" value="P:methylation"/>
    <property type="evidence" value="ECO:0007669"/>
    <property type="project" value="UniProtKB-KW"/>
</dbReference>
<dbReference type="RefSeq" id="XP_014568139.1">
    <property type="nucleotide sequence ID" value="XM_014712653.1"/>
</dbReference>
<dbReference type="GO" id="GO:0032981">
    <property type="term" value="P:mitochondrial respiratory chain complex I assembly"/>
    <property type="evidence" value="ECO:0007669"/>
    <property type="project" value="TreeGrafter"/>
</dbReference>
<dbReference type="CDD" id="cd02440">
    <property type="entry name" value="AdoMet_MTases"/>
    <property type="match status" value="1"/>
</dbReference>
<evidence type="ECO:0000256" key="2">
    <source>
        <dbReference type="ARBA" id="ARBA00022679"/>
    </source>
</evidence>
<dbReference type="SUPFAM" id="SSF53335">
    <property type="entry name" value="S-adenosyl-L-methionine-dependent methyltransferases"/>
    <property type="match status" value="1"/>
</dbReference>